<protein>
    <recommendedName>
        <fullName evidence="2">3-deoxy-D-manno-octulosonic-acid transferase N-terminal domain-containing protein</fullName>
    </recommendedName>
</protein>
<dbReference type="Gene3D" id="3.40.50.2000">
    <property type="entry name" value="Glycogen Phosphorylase B"/>
    <property type="match status" value="1"/>
</dbReference>
<dbReference type="AlphaFoldDB" id="A0A381U2F9"/>
<feature type="domain" description="3-deoxy-D-manno-octulosonic-acid transferase N-terminal" evidence="2">
    <location>
        <begin position="37"/>
        <end position="202"/>
    </location>
</feature>
<proteinExistence type="predicted"/>
<gene>
    <name evidence="3" type="ORF">METZ01_LOCUS74805</name>
</gene>
<dbReference type="SUPFAM" id="SSF53756">
    <property type="entry name" value="UDP-Glycosyltransferase/glycogen phosphorylase"/>
    <property type="match status" value="1"/>
</dbReference>
<dbReference type="PANTHER" id="PTHR42755">
    <property type="entry name" value="3-DEOXY-MANNO-OCTULOSONATE CYTIDYLYLTRANSFERASE"/>
    <property type="match status" value="1"/>
</dbReference>
<dbReference type="InterPro" id="IPR039901">
    <property type="entry name" value="Kdotransferase"/>
</dbReference>
<dbReference type="Gene3D" id="3.40.50.11720">
    <property type="entry name" value="3-Deoxy-D-manno-octulosonic-acid transferase, N-terminal domain"/>
    <property type="match status" value="1"/>
</dbReference>
<dbReference type="EMBL" id="UINC01005537">
    <property type="protein sequence ID" value="SVA21951.1"/>
    <property type="molecule type" value="Genomic_DNA"/>
</dbReference>
<reference evidence="3" key="1">
    <citation type="submission" date="2018-05" db="EMBL/GenBank/DDBJ databases">
        <authorList>
            <person name="Lanie J.A."/>
            <person name="Ng W.-L."/>
            <person name="Kazmierczak K.M."/>
            <person name="Andrzejewski T.M."/>
            <person name="Davidsen T.M."/>
            <person name="Wayne K.J."/>
            <person name="Tettelin H."/>
            <person name="Glass J.I."/>
            <person name="Rusch D."/>
            <person name="Podicherti R."/>
            <person name="Tsui H.-C.T."/>
            <person name="Winkler M.E."/>
        </authorList>
    </citation>
    <scope>NUCLEOTIDE SEQUENCE</scope>
</reference>
<evidence type="ECO:0000256" key="1">
    <source>
        <dbReference type="ARBA" id="ARBA00022679"/>
    </source>
</evidence>
<organism evidence="3">
    <name type="scientific">marine metagenome</name>
    <dbReference type="NCBI Taxonomy" id="408172"/>
    <lineage>
        <taxon>unclassified sequences</taxon>
        <taxon>metagenomes</taxon>
        <taxon>ecological metagenomes</taxon>
    </lineage>
</organism>
<dbReference type="GO" id="GO:0016740">
    <property type="term" value="F:transferase activity"/>
    <property type="evidence" value="ECO:0007669"/>
    <property type="project" value="UniProtKB-KW"/>
</dbReference>
<name>A0A381U2F9_9ZZZZ</name>
<dbReference type="PANTHER" id="PTHR42755:SF1">
    <property type="entry name" value="3-DEOXY-D-MANNO-OCTULOSONIC ACID TRANSFERASE, MITOCHONDRIAL-RELATED"/>
    <property type="match status" value="1"/>
</dbReference>
<dbReference type="InterPro" id="IPR007507">
    <property type="entry name" value="Glycos_transf_N"/>
</dbReference>
<dbReference type="GO" id="GO:0009245">
    <property type="term" value="P:lipid A biosynthetic process"/>
    <property type="evidence" value="ECO:0007669"/>
    <property type="project" value="TreeGrafter"/>
</dbReference>
<dbReference type="InterPro" id="IPR038107">
    <property type="entry name" value="Glycos_transf_N_sf"/>
</dbReference>
<dbReference type="GO" id="GO:0005886">
    <property type="term" value="C:plasma membrane"/>
    <property type="evidence" value="ECO:0007669"/>
    <property type="project" value="TreeGrafter"/>
</dbReference>
<accession>A0A381U2F9</accession>
<dbReference type="Pfam" id="PF04413">
    <property type="entry name" value="Glycos_transf_N"/>
    <property type="match status" value="1"/>
</dbReference>
<evidence type="ECO:0000259" key="2">
    <source>
        <dbReference type="Pfam" id="PF04413"/>
    </source>
</evidence>
<keyword evidence="1" id="KW-0808">Transferase</keyword>
<sequence>MVIICLIGIFFNKKLRIGLLGRFHSRKVLKNYINDLSEGEKIYWFHTSSHGEFLQTKPVLLGLKEVEPHAKIIVSFFSPSGYNHVNDESIDCKIYLPLDFYWAVKSALHLVRPEKLIFASYDIWPNLIWAANELEIPTVLFAARFKKETGKLLPVVRNFYHHVYKDFHSIYTITKSDHNHLELMLKNSSNTTVRVLGNPRYDHVKGTADKFTMEHTKSVLSRKKRIIFASIHDEDQRVIYDSVLQLLNDHESLSILWVPHEPIASVINASIQRFNEEGYKVNVFSKQTPYDKDDPQVIVVDIVGVLSHLYWDGIIAYVGGGFSSGIHNVMEPAIARLPILFGPKYENFHEAEELINSGGGWAIDNGQELFDKINMLLSDNSKIIPASLAATDVIHKNIGAATRVVRGIIRD</sequence>
<evidence type="ECO:0000313" key="3">
    <source>
        <dbReference type="EMBL" id="SVA21951.1"/>
    </source>
</evidence>